<dbReference type="PANTHER" id="PTHR35247:SF1">
    <property type="entry name" value="TESTIS-EXPRESSED PROTEIN 43"/>
    <property type="match status" value="1"/>
</dbReference>
<reference evidence="2" key="1">
    <citation type="submission" date="2025-08" db="UniProtKB">
        <authorList>
            <consortium name="RefSeq"/>
        </authorList>
    </citation>
    <scope>IDENTIFICATION</scope>
    <source>
        <tissue evidence="2">Testes</tissue>
    </source>
</reference>
<dbReference type="InterPro" id="IPR027965">
    <property type="entry name" value="SPMIP10"/>
</dbReference>
<sequence length="118" mass="14054">MADRLATGGSYISVPRFSKYHPVIPIRYVPEWKNDMRNRNLIIKNCEMSGIIPTGPHDESLFLEKRERMNEVEPRARVDAKRPYCNRYEQLRPQFHTPQSKYHSALMFRKDDMLESKK</sequence>
<dbReference type="RefSeq" id="XP_002737024.1">
    <property type="nucleotide sequence ID" value="XM_002736978.2"/>
</dbReference>
<gene>
    <name evidence="2" type="primary">LOC100378475</name>
</gene>
<evidence type="ECO:0000313" key="1">
    <source>
        <dbReference type="Proteomes" id="UP000694865"/>
    </source>
</evidence>
<protein>
    <submittedName>
        <fullName evidence="2">Uncharacterized protein C5orf48-like</fullName>
    </submittedName>
</protein>
<evidence type="ECO:0000313" key="2">
    <source>
        <dbReference type="RefSeq" id="XP_002737024.1"/>
    </source>
</evidence>
<dbReference type="Pfam" id="PF14983">
    <property type="entry name" value="SPMIP10-like"/>
    <property type="match status" value="1"/>
</dbReference>
<dbReference type="Proteomes" id="UP000694865">
    <property type="component" value="Unplaced"/>
</dbReference>
<name>A0ABM0GTH7_SACKO</name>
<proteinExistence type="predicted"/>
<keyword evidence="1" id="KW-1185">Reference proteome</keyword>
<dbReference type="PANTHER" id="PTHR35247">
    <property type="entry name" value="TESTIS-EXPRESSED PROTEIN 43"/>
    <property type="match status" value="1"/>
</dbReference>
<accession>A0ABM0GTH7</accession>
<dbReference type="GeneID" id="100378475"/>
<organism evidence="1 2">
    <name type="scientific">Saccoglossus kowalevskii</name>
    <name type="common">Acorn worm</name>
    <dbReference type="NCBI Taxonomy" id="10224"/>
    <lineage>
        <taxon>Eukaryota</taxon>
        <taxon>Metazoa</taxon>
        <taxon>Hemichordata</taxon>
        <taxon>Enteropneusta</taxon>
        <taxon>Harrimaniidae</taxon>
        <taxon>Saccoglossus</taxon>
    </lineage>
</organism>